<organism evidence="1 2">
    <name type="scientific">Burkholderia territorii</name>
    <dbReference type="NCBI Taxonomy" id="1503055"/>
    <lineage>
        <taxon>Bacteria</taxon>
        <taxon>Pseudomonadati</taxon>
        <taxon>Pseudomonadota</taxon>
        <taxon>Betaproteobacteria</taxon>
        <taxon>Burkholderiales</taxon>
        <taxon>Burkholderiaceae</taxon>
        <taxon>Burkholderia</taxon>
        <taxon>Burkholderia cepacia complex</taxon>
    </lineage>
</organism>
<evidence type="ECO:0000313" key="1">
    <source>
        <dbReference type="EMBL" id="KAB0664579.1"/>
    </source>
</evidence>
<reference evidence="1 2" key="1">
    <citation type="submission" date="2019-09" db="EMBL/GenBank/DDBJ databases">
        <title>Draft genome sequences of 48 bacterial type strains from the CCUG.</title>
        <authorList>
            <person name="Tunovic T."/>
            <person name="Pineiro-Iglesias B."/>
            <person name="Unosson C."/>
            <person name="Inganas E."/>
            <person name="Ohlen M."/>
            <person name="Cardew S."/>
            <person name="Jensie-Markopoulos S."/>
            <person name="Salva-Serra F."/>
            <person name="Jaen-Luchoro D."/>
            <person name="Karlsson R."/>
            <person name="Svensson-Stadler L."/>
            <person name="Chun J."/>
            <person name="Moore E."/>
        </authorList>
    </citation>
    <scope>NUCLEOTIDE SEQUENCE [LARGE SCALE GENOMIC DNA]</scope>
    <source>
        <strain evidence="1 2">CCUG 65687</strain>
    </source>
</reference>
<sequence length="129" mass="14749">MMQAILSNDEEDWHSHFERGVKESAFDWHGGFFVIGRPRAGARGHPQPNRRNCRCALPGGRFAGLQSHRDNAPAPVHWRVGSYRATREMENFHFRSCGNIRLYSHIQWNAGPTQHKRIYRRAARAGGGT</sequence>
<proteinExistence type="predicted"/>
<protein>
    <submittedName>
        <fullName evidence="1">Uncharacterized protein</fullName>
    </submittedName>
</protein>
<dbReference type="RefSeq" id="WP_151005958.1">
    <property type="nucleotide sequence ID" value="NZ_CABVPO010000004.1"/>
</dbReference>
<dbReference type="AlphaFoldDB" id="A0A6L3ND85"/>
<gene>
    <name evidence="1" type="ORF">F7R13_19620</name>
</gene>
<accession>A0A6L3ND85</accession>
<evidence type="ECO:0000313" key="2">
    <source>
        <dbReference type="Proteomes" id="UP000473571"/>
    </source>
</evidence>
<dbReference type="EMBL" id="VZOL01000290">
    <property type="protein sequence ID" value="KAB0664579.1"/>
    <property type="molecule type" value="Genomic_DNA"/>
</dbReference>
<name>A0A6L3ND85_9BURK</name>
<dbReference type="Proteomes" id="UP000473571">
    <property type="component" value="Unassembled WGS sequence"/>
</dbReference>
<comment type="caution">
    <text evidence="1">The sequence shown here is derived from an EMBL/GenBank/DDBJ whole genome shotgun (WGS) entry which is preliminary data.</text>
</comment>